<sequence length="139" mass="14779">MGEQLDIKGEWFFEVEGGAVIGPLSNFITSAGMLLLAQTVSNLPSPYLVVGDDLASGETITEVIRKPVSTIVVSGNQIRFRTQLLQNEGNGNHSKAAIFIGGTNVTGTGTMLNLLSQPWSKTSNTILTVETRITITATV</sequence>
<name>A0ABR7T9V2_HELCL</name>
<gene>
    <name evidence="1" type="ORF">H1S01_20110</name>
</gene>
<reference evidence="1 2" key="1">
    <citation type="submission" date="2020-07" db="EMBL/GenBank/DDBJ databases">
        <title>Draft whole-genome sequence of Heliobacterium chlorum DSM 3682, type strain.</title>
        <authorList>
            <person name="Kyndt J.A."/>
            <person name="Meyer T.E."/>
            <person name="Imhoff J.F."/>
        </authorList>
    </citation>
    <scope>NUCLEOTIDE SEQUENCE [LARGE SCALE GENOMIC DNA]</scope>
    <source>
        <strain evidence="1 2">DSM 3682</strain>
    </source>
</reference>
<keyword evidence="2" id="KW-1185">Reference proteome</keyword>
<comment type="caution">
    <text evidence="1">The sequence shown here is derived from an EMBL/GenBank/DDBJ whole genome shotgun (WGS) entry which is preliminary data.</text>
</comment>
<dbReference type="Proteomes" id="UP000617402">
    <property type="component" value="Unassembled WGS sequence"/>
</dbReference>
<proteinExistence type="predicted"/>
<dbReference type="EMBL" id="JACVHF010000085">
    <property type="protein sequence ID" value="MBC9786731.1"/>
    <property type="molecule type" value="Genomic_DNA"/>
</dbReference>
<dbReference type="RefSeq" id="WP_188042146.1">
    <property type="nucleotide sequence ID" value="NZ_JACVHF010000085.1"/>
</dbReference>
<evidence type="ECO:0000313" key="2">
    <source>
        <dbReference type="Proteomes" id="UP000617402"/>
    </source>
</evidence>
<accession>A0ABR7T9V2</accession>
<evidence type="ECO:0000313" key="1">
    <source>
        <dbReference type="EMBL" id="MBC9786731.1"/>
    </source>
</evidence>
<protein>
    <submittedName>
        <fullName evidence="1">Uncharacterized protein</fullName>
    </submittedName>
</protein>
<organism evidence="1 2">
    <name type="scientific">Heliobacterium chlorum</name>
    <dbReference type="NCBI Taxonomy" id="2698"/>
    <lineage>
        <taxon>Bacteria</taxon>
        <taxon>Bacillati</taxon>
        <taxon>Bacillota</taxon>
        <taxon>Clostridia</taxon>
        <taxon>Eubacteriales</taxon>
        <taxon>Heliobacteriaceae</taxon>
        <taxon>Heliobacterium</taxon>
    </lineage>
</organism>